<keyword evidence="2" id="KW-0696">RNA-directed RNA polymerase</keyword>
<comment type="caution">
    <text evidence="2">The sequence shown here is derived from an EMBL/GenBank/DDBJ whole genome shotgun (WGS) entry which is preliminary data.</text>
</comment>
<dbReference type="GO" id="GO:0039694">
    <property type="term" value="P:viral RNA genome replication"/>
    <property type="evidence" value="ECO:0007669"/>
    <property type="project" value="InterPro"/>
</dbReference>
<reference evidence="2 3" key="1">
    <citation type="journal article" date="2024" name="BMC Genomics">
        <title>De novo assembly and annotation of Popillia japonica's genome with initial clues to its potential as an invasive pest.</title>
        <authorList>
            <person name="Cucini C."/>
            <person name="Boschi S."/>
            <person name="Funari R."/>
            <person name="Cardaioli E."/>
            <person name="Iannotti N."/>
            <person name="Marturano G."/>
            <person name="Paoli F."/>
            <person name="Bruttini M."/>
            <person name="Carapelli A."/>
            <person name="Frati F."/>
            <person name="Nardi F."/>
        </authorList>
    </citation>
    <scope>NUCLEOTIDE SEQUENCE [LARGE SCALE GENOMIC DNA]</scope>
    <source>
        <strain evidence="2">DMR45628</strain>
    </source>
</reference>
<evidence type="ECO:0000259" key="1">
    <source>
        <dbReference type="PROSITE" id="PS50507"/>
    </source>
</evidence>
<dbReference type="InterPro" id="IPR043502">
    <property type="entry name" value="DNA/RNA_pol_sf"/>
</dbReference>
<dbReference type="AlphaFoldDB" id="A0AAW1NL11"/>
<evidence type="ECO:0000313" key="2">
    <source>
        <dbReference type="EMBL" id="KAK9759006.1"/>
    </source>
</evidence>
<name>A0AAW1NL11_POPJA</name>
<dbReference type="GO" id="GO:0003723">
    <property type="term" value="F:RNA binding"/>
    <property type="evidence" value="ECO:0007669"/>
    <property type="project" value="InterPro"/>
</dbReference>
<keyword evidence="2" id="KW-0808">Transferase</keyword>
<gene>
    <name evidence="2" type="ORF">QE152_g271</name>
</gene>
<dbReference type="InterPro" id="IPR007094">
    <property type="entry name" value="RNA-dir_pol_PSvirus"/>
</dbReference>
<dbReference type="GO" id="GO:0006351">
    <property type="term" value="P:DNA-templated transcription"/>
    <property type="evidence" value="ECO:0007669"/>
    <property type="project" value="InterPro"/>
</dbReference>
<feature type="domain" description="RdRp catalytic" evidence="1">
    <location>
        <begin position="87"/>
        <end position="200"/>
    </location>
</feature>
<accession>A0AAW1NL11</accession>
<keyword evidence="2" id="KW-0548">Nucleotidyltransferase</keyword>
<keyword evidence="3" id="KW-1185">Reference proteome</keyword>
<dbReference type="PROSITE" id="PS50507">
    <property type="entry name" value="RDRP_SSRNA_POS"/>
    <property type="match status" value="1"/>
</dbReference>
<protein>
    <submittedName>
        <fullName evidence="2">RNA-dependent RNA polymerase</fullName>
    </submittedName>
</protein>
<evidence type="ECO:0000313" key="3">
    <source>
        <dbReference type="Proteomes" id="UP001458880"/>
    </source>
</evidence>
<dbReference type="Proteomes" id="UP001458880">
    <property type="component" value="Unassembled WGS sequence"/>
</dbReference>
<dbReference type="Pfam" id="PF00978">
    <property type="entry name" value="RdRP_2"/>
    <property type="match status" value="3"/>
</dbReference>
<sequence>MIKRNKNVPELQTLLDEEDLIELMEWLYTQPPNVVGLKFLLMSSDEFAEDYNESVPPSEVEGLDVLEIDISKYDKSQGRVLLEVEGLDVLEIDISKYDKSQGRVLLKFECEIYKLLGLSDFDIQLWINYHEKTVISDGPDGVKATSWYQRKSGDAATFFGDTVVLMGIIAALYDLDNIKLGIFAGDDSLHFGRWFLVPDPIKLFVKLGRRDLVNYDHVEEYRISLLDLTKQYGNIILDNQLSLAISERYLTDGTVINVSHLLQICIFKSFDEKKEHESGRVHDGAYLSSKYKRDIYIGMNVDKLHFNQTRELGSVKYQYSFYAGKIGLEPAKGKIGLEPAKLQHYRTNTSHISGNYLKEKMERLGTGLRFDKKPDGLVLKYGADVEKFVQSHKSCYNGNSVSARIRGGTTGSHTVYHLLAPGVFVVINFSVRVSGDGSVTVSGRVQ</sequence>
<organism evidence="2 3">
    <name type="scientific">Popillia japonica</name>
    <name type="common">Japanese beetle</name>
    <dbReference type="NCBI Taxonomy" id="7064"/>
    <lineage>
        <taxon>Eukaryota</taxon>
        <taxon>Metazoa</taxon>
        <taxon>Ecdysozoa</taxon>
        <taxon>Arthropoda</taxon>
        <taxon>Hexapoda</taxon>
        <taxon>Insecta</taxon>
        <taxon>Pterygota</taxon>
        <taxon>Neoptera</taxon>
        <taxon>Endopterygota</taxon>
        <taxon>Coleoptera</taxon>
        <taxon>Polyphaga</taxon>
        <taxon>Scarabaeiformia</taxon>
        <taxon>Scarabaeidae</taxon>
        <taxon>Rutelinae</taxon>
        <taxon>Popillia</taxon>
    </lineage>
</organism>
<proteinExistence type="predicted"/>
<dbReference type="EMBL" id="JASPKY010000002">
    <property type="protein sequence ID" value="KAK9759006.1"/>
    <property type="molecule type" value="Genomic_DNA"/>
</dbReference>
<dbReference type="InterPro" id="IPR001788">
    <property type="entry name" value="RNA-dep_RNA_pol_alsuvir"/>
</dbReference>
<dbReference type="SUPFAM" id="SSF56672">
    <property type="entry name" value="DNA/RNA polymerases"/>
    <property type="match status" value="1"/>
</dbReference>
<dbReference type="GO" id="GO:0003968">
    <property type="term" value="F:RNA-directed RNA polymerase activity"/>
    <property type="evidence" value="ECO:0007669"/>
    <property type="project" value="UniProtKB-KW"/>
</dbReference>
<dbReference type="GO" id="GO:0071897">
    <property type="term" value="P:DNA biosynthetic process"/>
    <property type="evidence" value="ECO:0007669"/>
    <property type="project" value="UniProtKB-ARBA"/>
</dbReference>